<reference evidence="3" key="2">
    <citation type="submission" date="2015-01" db="EMBL/GenBank/DDBJ databases">
        <title>Evolutionary Origins and Diversification of the Mycorrhizal Mutualists.</title>
        <authorList>
            <consortium name="DOE Joint Genome Institute"/>
            <consortium name="Mycorrhizal Genomics Consortium"/>
            <person name="Kohler A."/>
            <person name="Kuo A."/>
            <person name="Nagy L.G."/>
            <person name="Floudas D."/>
            <person name="Copeland A."/>
            <person name="Barry K.W."/>
            <person name="Cichocki N."/>
            <person name="Veneault-Fourrey C."/>
            <person name="LaButti K."/>
            <person name="Lindquist E.A."/>
            <person name="Lipzen A."/>
            <person name="Lundell T."/>
            <person name="Morin E."/>
            <person name="Murat C."/>
            <person name="Riley R."/>
            <person name="Ohm R."/>
            <person name="Sun H."/>
            <person name="Tunlid A."/>
            <person name="Henrissat B."/>
            <person name="Grigoriev I.V."/>
            <person name="Hibbett D.S."/>
            <person name="Martin F."/>
        </authorList>
    </citation>
    <scope>NUCLEOTIDE SEQUENCE [LARGE SCALE GENOMIC DNA]</scope>
    <source>
        <strain evidence="3">441</strain>
    </source>
</reference>
<dbReference type="HOGENOM" id="CLU_676383_0_0_1"/>
<organism evidence="2 3">
    <name type="scientific">Pisolithus microcarpus 441</name>
    <dbReference type="NCBI Taxonomy" id="765257"/>
    <lineage>
        <taxon>Eukaryota</taxon>
        <taxon>Fungi</taxon>
        <taxon>Dikarya</taxon>
        <taxon>Basidiomycota</taxon>
        <taxon>Agaricomycotina</taxon>
        <taxon>Agaricomycetes</taxon>
        <taxon>Agaricomycetidae</taxon>
        <taxon>Boletales</taxon>
        <taxon>Sclerodermatineae</taxon>
        <taxon>Pisolithaceae</taxon>
        <taxon>Pisolithus</taxon>
    </lineage>
</organism>
<dbReference type="OrthoDB" id="2736611at2759"/>
<dbReference type="Proteomes" id="UP000054018">
    <property type="component" value="Unassembled WGS sequence"/>
</dbReference>
<evidence type="ECO:0000313" key="2">
    <source>
        <dbReference type="EMBL" id="KIK19840.1"/>
    </source>
</evidence>
<evidence type="ECO:0000313" key="3">
    <source>
        <dbReference type="Proteomes" id="UP000054018"/>
    </source>
</evidence>
<dbReference type="EMBL" id="KN833777">
    <property type="protein sequence ID" value="KIK19840.1"/>
    <property type="molecule type" value="Genomic_DNA"/>
</dbReference>
<gene>
    <name evidence="2" type="ORF">PISMIDRAFT_13403</name>
</gene>
<name>A0A0C9Y545_9AGAM</name>
<dbReference type="InterPro" id="IPR058503">
    <property type="entry name" value="DUF8190"/>
</dbReference>
<evidence type="ECO:0000259" key="1">
    <source>
        <dbReference type="Pfam" id="PF26608"/>
    </source>
</evidence>
<sequence length="407" mass="46658">MPIFPANGDVEMQAEDALLFDFEEEVEGEVLVDEGDHDVPFDVAEVPQQLEAVDGHRQEDVNVSLYENDGAYGQDHVDKFKASAVKGIQLSTLHYMHENKRAMAAIGLLKCRHRLEVDGEYVVDVHGANMVARVALHYLDFVLYVGLRRGLDAALLNADVDHTWSAKLKLNLGHRQWPESRQGALGFDPKGRMMYVGNRLEEQLWIAMLPNEYLEGGEWGRVVEMEGTTRAVSTQHRYMLMMFLAHVLDKMRHEDIACITPYPEPLTLESIKESTEILGRFDENNREITLRLNDMGELHRHLMNSWERWVNGAPASWKRDGFLTGNSPVGVCMLYGQNQPIAVAAALEEEKRNWERDRNYRHIRHMSFSLATHLSYLDVQEWEDIPIHVIEQNNGVLFDRPDTDGNR</sequence>
<feature type="domain" description="DUF8190" evidence="1">
    <location>
        <begin position="164"/>
        <end position="275"/>
    </location>
</feature>
<dbReference type="AlphaFoldDB" id="A0A0C9Y545"/>
<keyword evidence="3" id="KW-1185">Reference proteome</keyword>
<proteinExistence type="predicted"/>
<dbReference type="STRING" id="765257.A0A0C9Y545"/>
<dbReference type="Pfam" id="PF26608">
    <property type="entry name" value="DUF8190"/>
    <property type="match status" value="1"/>
</dbReference>
<protein>
    <recommendedName>
        <fullName evidence="1">DUF8190 domain-containing protein</fullName>
    </recommendedName>
</protein>
<reference evidence="2 3" key="1">
    <citation type="submission" date="2014-04" db="EMBL/GenBank/DDBJ databases">
        <authorList>
            <consortium name="DOE Joint Genome Institute"/>
            <person name="Kuo A."/>
            <person name="Kohler A."/>
            <person name="Costa M.D."/>
            <person name="Nagy L.G."/>
            <person name="Floudas D."/>
            <person name="Copeland A."/>
            <person name="Barry K.W."/>
            <person name="Cichocki N."/>
            <person name="Veneault-Fourrey C."/>
            <person name="LaButti K."/>
            <person name="Lindquist E.A."/>
            <person name="Lipzen A."/>
            <person name="Lundell T."/>
            <person name="Morin E."/>
            <person name="Murat C."/>
            <person name="Sun H."/>
            <person name="Tunlid A."/>
            <person name="Henrissat B."/>
            <person name="Grigoriev I.V."/>
            <person name="Hibbett D.S."/>
            <person name="Martin F."/>
            <person name="Nordberg H.P."/>
            <person name="Cantor M.N."/>
            <person name="Hua S.X."/>
        </authorList>
    </citation>
    <scope>NUCLEOTIDE SEQUENCE [LARGE SCALE GENOMIC DNA]</scope>
    <source>
        <strain evidence="2 3">441</strain>
    </source>
</reference>
<accession>A0A0C9Y545</accession>